<proteinExistence type="predicted"/>
<name>A0A7J7CMH5_TRIWF</name>
<keyword evidence="1" id="KW-0732">Signal</keyword>
<dbReference type="InParanoid" id="A0A7J7CMH5"/>
<dbReference type="GO" id="GO:0009627">
    <property type="term" value="P:systemic acquired resistance"/>
    <property type="evidence" value="ECO:0007669"/>
    <property type="project" value="InterPro"/>
</dbReference>
<accession>A0A7J7CMH5</accession>
<evidence type="ECO:0000313" key="2">
    <source>
        <dbReference type="EMBL" id="KAF5735273.1"/>
    </source>
</evidence>
<evidence type="ECO:0008006" key="4">
    <source>
        <dbReference type="Google" id="ProtNLM"/>
    </source>
</evidence>
<organism evidence="2 3">
    <name type="scientific">Tripterygium wilfordii</name>
    <name type="common">Thunder God vine</name>
    <dbReference type="NCBI Taxonomy" id="458696"/>
    <lineage>
        <taxon>Eukaryota</taxon>
        <taxon>Viridiplantae</taxon>
        <taxon>Streptophyta</taxon>
        <taxon>Embryophyta</taxon>
        <taxon>Tracheophyta</taxon>
        <taxon>Spermatophyta</taxon>
        <taxon>Magnoliopsida</taxon>
        <taxon>eudicotyledons</taxon>
        <taxon>Gunneridae</taxon>
        <taxon>Pentapetalae</taxon>
        <taxon>rosids</taxon>
        <taxon>fabids</taxon>
        <taxon>Celastrales</taxon>
        <taxon>Celastraceae</taxon>
        <taxon>Tripterygium</taxon>
    </lineage>
</organism>
<dbReference type="AlphaFoldDB" id="A0A7J7CMH5"/>
<evidence type="ECO:0000313" key="3">
    <source>
        <dbReference type="Proteomes" id="UP000593562"/>
    </source>
</evidence>
<dbReference type="EMBL" id="JAAARO010000015">
    <property type="protein sequence ID" value="KAF5735273.1"/>
    <property type="molecule type" value="Genomic_DNA"/>
</dbReference>
<dbReference type="SUPFAM" id="SSF50685">
    <property type="entry name" value="Barwin-like endoglucanases"/>
    <property type="match status" value="1"/>
</dbReference>
<protein>
    <recommendedName>
        <fullName evidence="4">Expansin-like EG45 domain-containing protein</fullName>
    </recommendedName>
</protein>
<dbReference type="InterPro" id="IPR044206">
    <property type="entry name" value="EGC1/2"/>
</dbReference>
<dbReference type="InterPro" id="IPR036908">
    <property type="entry name" value="RlpA-like_sf"/>
</dbReference>
<dbReference type="PANTHER" id="PTHR47295:SF14">
    <property type="entry name" value="OS06G0688300 PROTEIN"/>
    <property type="match status" value="1"/>
</dbReference>
<feature type="signal peptide" evidence="1">
    <location>
        <begin position="1"/>
        <end position="33"/>
    </location>
</feature>
<dbReference type="Gene3D" id="2.40.40.10">
    <property type="entry name" value="RlpA-like domain"/>
    <property type="match status" value="1"/>
</dbReference>
<sequence length="141" mass="15638">MAFLFEKSSGSKSFVLLALLALFTMSFFSLASAFSAQQFKPPYNFEGCPTAIALNGYMYAKLSDRSTLWENGAACGKYYKATCIARVDRGQGPCIEGDHSVIVRIAGICRDCPADILMTQQSFAKVAKREIFHNLKFHLEE</sequence>
<dbReference type="Proteomes" id="UP000593562">
    <property type="component" value="Unassembled WGS sequence"/>
</dbReference>
<reference evidence="2 3" key="1">
    <citation type="journal article" date="2020" name="Nat. Commun.">
        <title>Genome of Tripterygium wilfordii and identification of cytochrome P450 involved in triptolide biosynthesis.</title>
        <authorList>
            <person name="Tu L."/>
            <person name="Su P."/>
            <person name="Zhang Z."/>
            <person name="Gao L."/>
            <person name="Wang J."/>
            <person name="Hu T."/>
            <person name="Zhou J."/>
            <person name="Zhang Y."/>
            <person name="Zhao Y."/>
            <person name="Liu Y."/>
            <person name="Song Y."/>
            <person name="Tong Y."/>
            <person name="Lu Y."/>
            <person name="Yang J."/>
            <person name="Xu C."/>
            <person name="Jia M."/>
            <person name="Peters R.J."/>
            <person name="Huang L."/>
            <person name="Gao W."/>
        </authorList>
    </citation>
    <scope>NUCLEOTIDE SEQUENCE [LARGE SCALE GENOMIC DNA]</scope>
    <source>
        <strain evidence="3">cv. XIE 37</strain>
        <tissue evidence="2">Leaf</tissue>
    </source>
</reference>
<keyword evidence="3" id="KW-1185">Reference proteome</keyword>
<dbReference type="GO" id="GO:0048046">
    <property type="term" value="C:apoplast"/>
    <property type="evidence" value="ECO:0007669"/>
    <property type="project" value="InterPro"/>
</dbReference>
<dbReference type="PANTHER" id="PTHR47295">
    <property type="entry name" value="EG45-LIKE DOMAIN CONTAINING PROTEIN 1-RELATED"/>
    <property type="match status" value="1"/>
</dbReference>
<gene>
    <name evidence="2" type="ORF">HS088_TW15G00774</name>
</gene>
<evidence type="ECO:0000256" key="1">
    <source>
        <dbReference type="SAM" id="SignalP"/>
    </source>
</evidence>
<comment type="caution">
    <text evidence="2">The sequence shown here is derived from an EMBL/GenBank/DDBJ whole genome shotgun (WGS) entry which is preliminary data.</text>
</comment>
<feature type="chain" id="PRO_5029654500" description="Expansin-like EG45 domain-containing protein" evidence="1">
    <location>
        <begin position="34"/>
        <end position="141"/>
    </location>
</feature>